<dbReference type="PANTHER" id="PTHR42648:SF28">
    <property type="entry name" value="TRANSPOSON-ENCODED PROTEIN WITH RIBONUCLEASE H-LIKE AND RETROVIRUS ZINC FINGER-LIKE DOMAINS"/>
    <property type="match status" value="1"/>
</dbReference>
<evidence type="ECO:0000259" key="1">
    <source>
        <dbReference type="Pfam" id="PF25597"/>
    </source>
</evidence>
<name>A0ABM4X7M3_COFAR</name>
<evidence type="ECO:0000313" key="2">
    <source>
        <dbReference type="Proteomes" id="UP001652660"/>
    </source>
</evidence>
<gene>
    <name evidence="3" type="primary">LOC140038559</name>
</gene>
<dbReference type="InterPro" id="IPR057670">
    <property type="entry name" value="SH3_retrovirus"/>
</dbReference>
<dbReference type="PANTHER" id="PTHR42648">
    <property type="entry name" value="TRANSPOSASE, PUTATIVE-RELATED"/>
    <property type="match status" value="1"/>
</dbReference>
<dbReference type="InterPro" id="IPR039537">
    <property type="entry name" value="Retrotran_Ty1/copia-like"/>
</dbReference>
<sequence>MNKTLLEKVRCMLSNAGFDRKFFTEVVTYAKRLVNRLSSSAIGGKTSLEVWFEKPATDYDSLRIFYSTAYYHVNESKLDPRAKKALFMDFNAGVKGYYLWCLEAKKIIINRGVTFDESAMLNKSIVALFATEAEYMAIIEAIKEAI</sequence>
<keyword evidence="2" id="KW-1185">Reference proteome</keyword>
<accession>A0ABM4X7M3</accession>
<protein>
    <submittedName>
        <fullName evidence="3">Uncharacterized mitochondrial protein AtMg00710-like</fullName>
    </submittedName>
</protein>
<feature type="domain" description="Retroviral polymerase SH3-like" evidence="1">
    <location>
        <begin position="67"/>
        <end position="122"/>
    </location>
</feature>
<evidence type="ECO:0000313" key="3">
    <source>
        <dbReference type="RefSeq" id="XP_071940042.1"/>
    </source>
</evidence>
<dbReference type="Pfam" id="PF25597">
    <property type="entry name" value="SH3_retrovirus"/>
    <property type="match status" value="1"/>
</dbReference>
<dbReference type="GeneID" id="140038559"/>
<dbReference type="RefSeq" id="XP_071940042.1">
    <property type="nucleotide sequence ID" value="XM_072083941.1"/>
</dbReference>
<reference evidence="3" key="1">
    <citation type="submission" date="2025-08" db="UniProtKB">
        <authorList>
            <consortium name="RefSeq"/>
        </authorList>
    </citation>
    <scope>IDENTIFICATION</scope>
    <source>
        <tissue evidence="3">Leaves</tissue>
    </source>
</reference>
<dbReference type="Proteomes" id="UP001652660">
    <property type="component" value="Chromosome 3e"/>
</dbReference>
<proteinExistence type="predicted"/>
<organism evidence="2 3">
    <name type="scientific">Coffea arabica</name>
    <name type="common">Arabian coffee</name>
    <dbReference type="NCBI Taxonomy" id="13443"/>
    <lineage>
        <taxon>Eukaryota</taxon>
        <taxon>Viridiplantae</taxon>
        <taxon>Streptophyta</taxon>
        <taxon>Embryophyta</taxon>
        <taxon>Tracheophyta</taxon>
        <taxon>Spermatophyta</taxon>
        <taxon>Magnoliopsida</taxon>
        <taxon>eudicotyledons</taxon>
        <taxon>Gunneridae</taxon>
        <taxon>Pentapetalae</taxon>
        <taxon>asterids</taxon>
        <taxon>lamiids</taxon>
        <taxon>Gentianales</taxon>
        <taxon>Rubiaceae</taxon>
        <taxon>Ixoroideae</taxon>
        <taxon>Gardenieae complex</taxon>
        <taxon>Bertiereae - Coffeeae clade</taxon>
        <taxon>Coffeeae</taxon>
        <taxon>Coffea</taxon>
    </lineage>
</organism>